<dbReference type="InterPro" id="IPR045066">
    <property type="entry name" value="Beta_CA_cladeB"/>
</dbReference>
<evidence type="ECO:0000256" key="5">
    <source>
        <dbReference type="ARBA" id="ARBA00023239"/>
    </source>
</evidence>
<sequence>MDTPAATSPAAPFPDRLTEGYRAFLDDRFDREKDRYEQLAETGQTPKIMLIGCCDSRVSPEVIFDARPGEMFVVRNVANLVPPFSPDDQLHGTSAALEYAVQALRVEHIVVLGHGRCGGIRAFADDAQGPLSSGDFIGKWITLIGPAAERTGGRGRHETLDGYVERLALSSIQQSLANLRTFPCVQILEGKGRLHLHGAYFAVATGVLMLLDPESGQFVPAIGELPRKAMPLRCD</sequence>
<dbReference type="InterPro" id="IPR036874">
    <property type="entry name" value="Carbonic_anhydrase_sf"/>
</dbReference>
<dbReference type="RefSeq" id="WP_054209072.1">
    <property type="nucleotide sequence ID" value="NZ_LGSZ01000032.1"/>
</dbReference>
<evidence type="ECO:0000256" key="4">
    <source>
        <dbReference type="ARBA" id="ARBA00022833"/>
    </source>
</evidence>
<protein>
    <recommendedName>
        <fullName evidence="2 8">Carbonic anhydrase</fullName>
        <ecNumber evidence="2 8">4.2.1.1</ecNumber>
    </recommendedName>
    <alternativeName>
        <fullName evidence="8">Carbonate dehydratase</fullName>
    </alternativeName>
</protein>
<comment type="caution">
    <text evidence="9">The sequence shown here is derived from an EMBL/GenBank/DDBJ whole genome shotgun (WGS) entry which is preliminary data.</text>
</comment>
<dbReference type="InterPro" id="IPR015892">
    <property type="entry name" value="Carbonic_anhydrase_CS"/>
</dbReference>
<reference evidence="9 10" key="1">
    <citation type="submission" date="2015-07" db="EMBL/GenBank/DDBJ databases">
        <title>Whole genome sequencing of Bosea vaviloviae isolated from cave pool.</title>
        <authorList>
            <person name="Tan N.E.H."/>
            <person name="Lee Y.P."/>
            <person name="Gan H.M."/>
            <person name="Barton H."/>
            <person name="Savka M.A."/>
        </authorList>
    </citation>
    <scope>NUCLEOTIDE SEQUENCE [LARGE SCALE GENOMIC DNA]</scope>
    <source>
        <strain evidence="9 10">SD260</strain>
    </source>
</reference>
<evidence type="ECO:0000256" key="8">
    <source>
        <dbReference type="RuleBase" id="RU003956"/>
    </source>
</evidence>
<evidence type="ECO:0000256" key="1">
    <source>
        <dbReference type="ARBA" id="ARBA00006217"/>
    </source>
</evidence>
<keyword evidence="4 7" id="KW-0862">Zinc</keyword>
<dbReference type="OrthoDB" id="9797527at2"/>
<dbReference type="GO" id="GO:0004089">
    <property type="term" value="F:carbonate dehydratase activity"/>
    <property type="evidence" value="ECO:0007669"/>
    <property type="project" value="UniProtKB-UniRule"/>
</dbReference>
<dbReference type="GO" id="GO:0015976">
    <property type="term" value="P:carbon utilization"/>
    <property type="evidence" value="ECO:0007669"/>
    <property type="project" value="InterPro"/>
</dbReference>
<dbReference type="InterPro" id="IPR001765">
    <property type="entry name" value="Carbonic_anhydrase"/>
</dbReference>
<dbReference type="SMART" id="SM00947">
    <property type="entry name" value="Pro_CA"/>
    <property type="match status" value="1"/>
</dbReference>
<evidence type="ECO:0000256" key="6">
    <source>
        <dbReference type="ARBA" id="ARBA00048348"/>
    </source>
</evidence>
<keyword evidence="5 8" id="KW-0456">Lyase</keyword>
<dbReference type="AlphaFoldDB" id="A0A0N1F5A9"/>
<dbReference type="PATRIC" id="fig|1526658.3.peg.755"/>
<evidence type="ECO:0000256" key="7">
    <source>
        <dbReference type="PIRSR" id="PIRSR601765-1"/>
    </source>
</evidence>
<organism evidence="9 10">
    <name type="scientific">Bosea vaviloviae</name>
    <dbReference type="NCBI Taxonomy" id="1526658"/>
    <lineage>
        <taxon>Bacteria</taxon>
        <taxon>Pseudomonadati</taxon>
        <taxon>Pseudomonadota</taxon>
        <taxon>Alphaproteobacteria</taxon>
        <taxon>Hyphomicrobiales</taxon>
        <taxon>Boseaceae</taxon>
        <taxon>Bosea</taxon>
    </lineage>
</organism>
<keyword evidence="3 7" id="KW-0479">Metal-binding</keyword>
<dbReference type="GO" id="GO:0008270">
    <property type="term" value="F:zinc ion binding"/>
    <property type="evidence" value="ECO:0007669"/>
    <property type="project" value="UniProtKB-UniRule"/>
</dbReference>
<dbReference type="PANTHER" id="PTHR11002">
    <property type="entry name" value="CARBONIC ANHYDRASE"/>
    <property type="match status" value="1"/>
</dbReference>
<evidence type="ECO:0000256" key="3">
    <source>
        <dbReference type="ARBA" id="ARBA00022723"/>
    </source>
</evidence>
<gene>
    <name evidence="9" type="ORF">AE618_10440</name>
</gene>
<comment type="catalytic activity">
    <reaction evidence="6 8">
        <text>hydrogencarbonate + H(+) = CO2 + H2O</text>
        <dbReference type="Rhea" id="RHEA:10748"/>
        <dbReference type="ChEBI" id="CHEBI:15377"/>
        <dbReference type="ChEBI" id="CHEBI:15378"/>
        <dbReference type="ChEBI" id="CHEBI:16526"/>
        <dbReference type="ChEBI" id="CHEBI:17544"/>
        <dbReference type="EC" id="4.2.1.1"/>
    </reaction>
</comment>
<dbReference type="CDD" id="cd00884">
    <property type="entry name" value="beta_CA_cladeB"/>
    <property type="match status" value="1"/>
</dbReference>
<evidence type="ECO:0000313" key="10">
    <source>
        <dbReference type="Proteomes" id="UP000037822"/>
    </source>
</evidence>
<dbReference type="SUPFAM" id="SSF53056">
    <property type="entry name" value="beta-carbonic anhydrase, cab"/>
    <property type="match status" value="1"/>
</dbReference>
<evidence type="ECO:0000313" key="9">
    <source>
        <dbReference type="EMBL" id="KPH81129.1"/>
    </source>
</evidence>
<dbReference type="EMBL" id="LGSZ01000032">
    <property type="protein sequence ID" value="KPH81129.1"/>
    <property type="molecule type" value="Genomic_DNA"/>
</dbReference>
<proteinExistence type="inferred from homology"/>
<accession>A0A0N1F5A9</accession>
<dbReference type="Gene3D" id="3.40.1050.10">
    <property type="entry name" value="Carbonic anhydrase"/>
    <property type="match status" value="1"/>
</dbReference>
<dbReference type="Pfam" id="PF00484">
    <property type="entry name" value="Pro_CA"/>
    <property type="match status" value="1"/>
</dbReference>
<comment type="similarity">
    <text evidence="1 8">Belongs to the beta-class carbonic anhydrase family.</text>
</comment>
<dbReference type="PROSITE" id="PS00705">
    <property type="entry name" value="PROK_CO2_ANHYDRASE_2"/>
    <property type="match status" value="1"/>
</dbReference>
<feature type="binding site" evidence="7">
    <location>
        <position position="55"/>
    </location>
    <ligand>
        <name>Zn(2+)</name>
        <dbReference type="ChEBI" id="CHEBI:29105"/>
    </ligand>
</feature>
<keyword evidence="10" id="KW-1185">Reference proteome</keyword>
<dbReference type="PANTHER" id="PTHR11002:SF76">
    <property type="entry name" value="CARBONIC ANHYDRASE"/>
    <property type="match status" value="1"/>
</dbReference>
<comment type="cofactor">
    <cofactor evidence="7">
        <name>Zn(2+)</name>
        <dbReference type="ChEBI" id="CHEBI:29105"/>
    </cofactor>
    <text evidence="7">Binds 1 zinc ion per subunit.</text>
</comment>
<evidence type="ECO:0000256" key="2">
    <source>
        <dbReference type="ARBA" id="ARBA00012925"/>
    </source>
</evidence>
<feature type="binding site" evidence="7">
    <location>
        <position position="117"/>
    </location>
    <ligand>
        <name>Zn(2+)</name>
        <dbReference type="ChEBI" id="CHEBI:29105"/>
    </ligand>
</feature>
<dbReference type="EC" id="4.2.1.1" evidence="2 8"/>
<feature type="binding site" evidence="7">
    <location>
        <position position="53"/>
    </location>
    <ligand>
        <name>Zn(2+)</name>
        <dbReference type="ChEBI" id="CHEBI:29105"/>
    </ligand>
</feature>
<dbReference type="Proteomes" id="UP000037822">
    <property type="component" value="Unassembled WGS sequence"/>
</dbReference>
<comment type="function">
    <text evidence="8">Reversible hydration of carbon dioxide.</text>
</comment>
<feature type="binding site" evidence="7">
    <location>
        <position position="114"/>
    </location>
    <ligand>
        <name>Zn(2+)</name>
        <dbReference type="ChEBI" id="CHEBI:29105"/>
    </ligand>
</feature>
<name>A0A0N1F5A9_9HYPH</name>